<dbReference type="EMBL" id="CP045226">
    <property type="protein sequence ID" value="QFS48597.1"/>
    <property type="molecule type" value="Genomic_DNA"/>
</dbReference>
<organism evidence="1 2">
    <name type="scientific">Nostoc sphaeroides CCNUC1</name>
    <dbReference type="NCBI Taxonomy" id="2653204"/>
    <lineage>
        <taxon>Bacteria</taxon>
        <taxon>Bacillati</taxon>
        <taxon>Cyanobacteriota</taxon>
        <taxon>Cyanophyceae</taxon>
        <taxon>Nostocales</taxon>
        <taxon>Nostocaceae</taxon>
        <taxon>Nostoc</taxon>
    </lineage>
</organism>
<name>A0A5P8W760_9NOSO</name>
<gene>
    <name evidence="1" type="ORF">GXM_06091</name>
</gene>
<dbReference type="Proteomes" id="UP000326678">
    <property type="component" value="Chromosome Gxm1"/>
</dbReference>
<dbReference type="AlphaFoldDB" id="A0A5P8W760"/>
<accession>A0A5P8W760</accession>
<reference evidence="1 2" key="1">
    <citation type="submission" date="2019-10" db="EMBL/GenBank/DDBJ databases">
        <title>Genomic and transcriptomic insights into the perfect genentic adaptation of a filamentous nitrogen-fixing cyanobacterium to rice fields.</title>
        <authorList>
            <person name="Chen Z."/>
        </authorList>
    </citation>
    <scope>NUCLEOTIDE SEQUENCE [LARGE SCALE GENOMIC DNA]</scope>
    <source>
        <strain evidence="1">CCNUC1</strain>
    </source>
</reference>
<protein>
    <submittedName>
        <fullName evidence="1">Uncharacterized protein</fullName>
    </submittedName>
</protein>
<dbReference type="KEGG" id="nsh:GXM_06091"/>
<evidence type="ECO:0000313" key="1">
    <source>
        <dbReference type="EMBL" id="QFS48597.1"/>
    </source>
</evidence>
<proteinExistence type="predicted"/>
<sequence>MVYLGQKEFTNPLAVYTTMSVFTLKLIAENESINDVDK</sequence>
<keyword evidence="2" id="KW-1185">Reference proteome</keyword>
<evidence type="ECO:0000313" key="2">
    <source>
        <dbReference type="Proteomes" id="UP000326678"/>
    </source>
</evidence>